<dbReference type="Proteomes" id="UP000619761">
    <property type="component" value="Unassembled WGS sequence"/>
</dbReference>
<comment type="caution">
    <text evidence="2">The sequence shown here is derived from an EMBL/GenBank/DDBJ whole genome shotgun (WGS) entry which is preliminary data.</text>
</comment>
<dbReference type="InterPro" id="IPR025669">
    <property type="entry name" value="AAA_dom"/>
</dbReference>
<dbReference type="InterPro" id="IPR050678">
    <property type="entry name" value="DNA_Partitioning_ATPase"/>
</dbReference>
<dbReference type="PANTHER" id="PTHR13696:SF96">
    <property type="entry name" value="COBQ_COBB_MIND_PARA NUCLEOTIDE BINDING DOMAIN-CONTAINING PROTEIN"/>
    <property type="match status" value="1"/>
</dbReference>
<dbReference type="RefSeq" id="WP_189419223.1">
    <property type="nucleotide sequence ID" value="NZ_BMYZ01000002.1"/>
</dbReference>
<dbReference type="CDD" id="cd02042">
    <property type="entry name" value="ParAB_family"/>
    <property type="match status" value="1"/>
</dbReference>
<evidence type="ECO:0000259" key="1">
    <source>
        <dbReference type="Pfam" id="PF13614"/>
    </source>
</evidence>
<dbReference type="SUPFAM" id="SSF52540">
    <property type="entry name" value="P-loop containing nucleoside triphosphate hydrolases"/>
    <property type="match status" value="1"/>
</dbReference>
<dbReference type="PANTHER" id="PTHR13696">
    <property type="entry name" value="P-LOOP CONTAINING NUCLEOSIDE TRIPHOSPHATE HYDROLASE"/>
    <property type="match status" value="1"/>
</dbReference>
<dbReference type="EMBL" id="BMYZ01000002">
    <property type="protein sequence ID" value="GGY79700.1"/>
    <property type="molecule type" value="Genomic_DNA"/>
</dbReference>
<dbReference type="InterPro" id="IPR027417">
    <property type="entry name" value="P-loop_NTPase"/>
</dbReference>
<accession>A0ABQ3B570</accession>
<evidence type="ECO:0000313" key="2">
    <source>
        <dbReference type="EMBL" id="GGY79700.1"/>
    </source>
</evidence>
<keyword evidence="3" id="KW-1185">Reference proteome</keyword>
<evidence type="ECO:0000313" key="3">
    <source>
        <dbReference type="Proteomes" id="UP000619761"/>
    </source>
</evidence>
<gene>
    <name evidence="2" type="ORF">GCM10011613_25790</name>
</gene>
<feature type="domain" description="AAA" evidence="1">
    <location>
        <begin position="6"/>
        <end position="164"/>
    </location>
</feature>
<protein>
    <submittedName>
        <fullName evidence="2">Cobyrinic acid a,c-diamide synthase</fullName>
    </submittedName>
</protein>
<sequence length="293" mass="32303">MPAKTYGITCTKGGVGKTTTTANTGALLADMGQRVLLIDADPQQSLSRLYQLQQKANFGLTQLYRNANAEGCISKTVYSNLDIVINDDPGGDSGAISTFLRESITHFQHLFYAIEGIRNQYDYILIDTQGAKGIIQETVIFAADVLLSPVQPKVLDGREFIHGTVTLINKFKPRPGFTSITGRALPPVKVLFSQWDRNSDSESVSRYLRAEFDKEVDGQVTVLNTIIPRLKVYAESSLGTPVHRLEQTRPGSTLPALQTMLDLIYELEPKLIGIEPEWNGMNAKRVQGEATNV</sequence>
<name>A0ABQ3B570_9GAMM</name>
<reference evidence="3" key="1">
    <citation type="journal article" date="2019" name="Int. J. Syst. Evol. Microbiol.">
        <title>The Global Catalogue of Microorganisms (GCM) 10K type strain sequencing project: providing services to taxonomists for standard genome sequencing and annotation.</title>
        <authorList>
            <consortium name="The Broad Institute Genomics Platform"/>
            <consortium name="The Broad Institute Genome Sequencing Center for Infectious Disease"/>
            <person name="Wu L."/>
            <person name="Ma J."/>
        </authorList>
    </citation>
    <scope>NUCLEOTIDE SEQUENCE [LARGE SCALE GENOMIC DNA]</scope>
    <source>
        <strain evidence="3">KCTC 32239</strain>
    </source>
</reference>
<dbReference type="Gene3D" id="3.40.50.300">
    <property type="entry name" value="P-loop containing nucleotide triphosphate hydrolases"/>
    <property type="match status" value="1"/>
</dbReference>
<dbReference type="Pfam" id="PF13614">
    <property type="entry name" value="AAA_31"/>
    <property type="match status" value="1"/>
</dbReference>
<organism evidence="2 3">
    <name type="scientific">Cellvibrio zantedeschiae</name>
    <dbReference type="NCBI Taxonomy" id="1237077"/>
    <lineage>
        <taxon>Bacteria</taxon>
        <taxon>Pseudomonadati</taxon>
        <taxon>Pseudomonadota</taxon>
        <taxon>Gammaproteobacteria</taxon>
        <taxon>Cellvibrionales</taxon>
        <taxon>Cellvibrionaceae</taxon>
        <taxon>Cellvibrio</taxon>
    </lineage>
</organism>
<proteinExistence type="predicted"/>